<keyword evidence="2" id="KW-0732">Signal</keyword>
<dbReference type="RefSeq" id="WP_187430266.1">
    <property type="nucleotide sequence ID" value="NZ_CP143423.1"/>
</dbReference>
<name>A0ABZ2BP15_9RHOB</name>
<protein>
    <recommendedName>
        <fullName evidence="5">Secreted protein</fullName>
    </recommendedName>
</protein>
<evidence type="ECO:0000313" key="3">
    <source>
        <dbReference type="EMBL" id="WVX47718.1"/>
    </source>
</evidence>
<dbReference type="Proteomes" id="UP001318682">
    <property type="component" value="Chromosome"/>
</dbReference>
<gene>
    <name evidence="3" type="ORF">ROLI_007890</name>
</gene>
<accession>A0ABZ2BP15</accession>
<feature type="chain" id="PRO_5046174323" description="Secreted protein" evidence="2">
    <location>
        <begin position="23"/>
        <end position="237"/>
    </location>
</feature>
<dbReference type="NCBIfam" id="TIGR02595">
    <property type="entry name" value="PEP_CTERM"/>
    <property type="match status" value="1"/>
</dbReference>
<keyword evidence="4" id="KW-1185">Reference proteome</keyword>
<keyword evidence="1" id="KW-0812">Transmembrane</keyword>
<evidence type="ECO:0000256" key="1">
    <source>
        <dbReference type="SAM" id="Phobius"/>
    </source>
</evidence>
<dbReference type="InterPro" id="IPR022472">
    <property type="entry name" value="VPLPA-CTERM"/>
</dbReference>
<feature type="signal peptide" evidence="2">
    <location>
        <begin position="1"/>
        <end position="22"/>
    </location>
</feature>
<dbReference type="EMBL" id="CP143423">
    <property type="protein sequence ID" value="WVX47718.1"/>
    <property type="molecule type" value="Genomic_DNA"/>
</dbReference>
<evidence type="ECO:0000256" key="2">
    <source>
        <dbReference type="SAM" id="SignalP"/>
    </source>
</evidence>
<dbReference type="InterPro" id="IPR013424">
    <property type="entry name" value="Ice-binding_C"/>
</dbReference>
<evidence type="ECO:0000313" key="4">
    <source>
        <dbReference type="Proteomes" id="UP001318682"/>
    </source>
</evidence>
<reference evidence="4" key="1">
    <citation type="submission" date="2024-01" db="EMBL/GenBank/DDBJ databases">
        <title>Roseobacter fucihabitans sp. nov., isolated from the brown alga Fucus spiralis.</title>
        <authorList>
            <person name="Hahnke S."/>
            <person name="Berger M."/>
            <person name="Schlingloff A."/>
            <person name="Athale I."/>
            <person name="Neumann-Schaal M."/>
            <person name="Adenaya A."/>
            <person name="Poehlein A."/>
            <person name="Daniel R."/>
            <person name="Pertersen J."/>
            <person name="Brinkhoff T."/>
        </authorList>
    </citation>
    <scope>NUCLEOTIDE SEQUENCE [LARGE SCALE GENOMIC DNA]</scope>
    <source>
        <strain evidence="4">B14</strain>
    </source>
</reference>
<keyword evidence="1" id="KW-0472">Membrane</keyword>
<sequence>MKNTILAAGVALASLVGASANATTITLSTFDISNFNTETAGGIVQDFEGYSGVWDPMTITNVGKFTSTGGTGNGSVCNNNVSGGNCKALFIQEGADSGQGNLVPLNGKKALSSNDTNGIFWDVFNAGNSLFSKIVFAVRDAADIGGTVFTIEAKNGGVTEATTITAGENNEGRLVVIDLGGDFSSATVSMFNNKVNDGFTIDGATTVSAVPVPAALPLLLAGLGGLGLMRRRQRKAA</sequence>
<evidence type="ECO:0008006" key="5">
    <source>
        <dbReference type="Google" id="ProtNLM"/>
    </source>
</evidence>
<proteinExistence type="predicted"/>
<organism evidence="3 4">
    <name type="scientific">Roseobacter fucihabitans</name>
    <dbReference type="NCBI Taxonomy" id="1537242"/>
    <lineage>
        <taxon>Bacteria</taxon>
        <taxon>Pseudomonadati</taxon>
        <taxon>Pseudomonadota</taxon>
        <taxon>Alphaproteobacteria</taxon>
        <taxon>Rhodobacterales</taxon>
        <taxon>Roseobacteraceae</taxon>
        <taxon>Roseobacter</taxon>
    </lineage>
</organism>
<feature type="transmembrane region" description="Helical" evidence="1">
    <location>
        <begin position="210"/>
        <end position="229"/>
    </location>
</feature>
<keyword evidence="1" id="KW-1133">Transmembrane helix</keyword>
<dbReference type="NCBIfam" id="TIGR03370">
    <property type="entry name" value="VPLPA-CTERM"/>
    <property type="match status" value="1"/>
</dbReference>